<evidence type="ECO:0000256" key="10">
    <source>
        <dbReference type="ARBA" id="ARBA00023004"/>
    </source>
</evidence>
<evidence type="ECO:0000256" key="4">
    <source>
        <dbReference type="ARBA" id="ARBA00012045"/>
    </source>
</evidence>
<keyword evidence="12" id="KW-0234">DNA repair</keyword>
<dbReference type="CDD" id="cd00056">
    <property type="entry name" value="ENDO3c"/>
    <property type="match status" value="1"/>
</dbReference>
<dbReference type="GO" id="GO:0035485">
    <property type="term" value="F:adenine/guanine mispair binding"/>
    <property type="evidence" value="ECO:0007669"/>
    <property type="project" value="TreeGrafter"/>
</dbReference>
<evidence type="ECO:0000256" key="1">
    <source>
        <dbReference type="ARBA" id="ARBA00000843"/>
    </source>
</evidence>
<evidence type="ECO:0000256" key="9">
    <source>
        <dbReference type="ARBA" id="ARBA00022801"/>
    </source>
</evidence>
<evidence type="ECO:0000259" key="15">
    <source>
        <dbReference type="SMART" id="SM00478"/>
    </source>
</evidence>
<dbReference type="InterPro" id="IPR023170">
    <property type="entry name" value="HhH_base_excis_C"/>
</dbReference>
<dbReference type="InterPro" id="IPR005760">
    <property type="entry name" value="A/G_AdeGlyc_MutY"/>
</dbReference>
<dbReference type="KEGG" id="cate:C2869_10010"/>
<keyword evidence="9" id="KW-0378">Hydrolase</keyword>
<accession>A0A2S0VRA5</accession>
<dbReference type="PROSITE" id="PS00764">
    <property type="entry name" value="ENDONUCLEASE_III_1"/>
    <property type="match status" value="1"/>
</dbReference>
<reference evidence="16 17" key="1">
    <citation type="submission" date="2018-01" db="EMBL/GenBank/DDBJ databases">
        <title>Genome sequence of a Cantenovulum-like bacteria.</title>
        <authorList>
            <person name="Tan W.R."/>
            <person name="Lau N.-S."/>
            <person name="Go F."/>
            <person name="Amirul A.-A.A."/>
        </authorList>
    </citation>
    <scope>NUCLEOTIDE SEQUENCE [LARGE SCALE GENOMIC DNA]</scope>
    <source>
        <strain evidence="16 17">CCB-QB4</strain>
    </source>
</reference>
<dbReference type="CDD" id="cd03431">
    <property type="entry name" value="NUDIX_DNA_Glycosylase_C-MutY"/>
    <property type="match status" value="1"/>
</dbReference>
<evidence type="ECO:0000256" key="3">
    <source>
        <dbReference type="ARBA" id="ARBA00008343"/>
    </source>
</evidence>
<comment type="catalytic activity">
    <reaction evidence="1 14">
        <text>Hydrolyzes free adenine bases from 7,8-dihydro-8-oxoguanine:adenine mismatched double-stranded DNA, leaving an apurinic site.</text>
        <dbReference type="EC" id="3.2.2.31"/>
    </reaction>
</comment>
<organism evidence="16 17">
    <name type="scientific">Saccharobesus litoralis</name>
    <dbReference type="NCBI Taxonomy" id="2172099"/>
    <lineage>
        <taxon>Bacteria</taxon>
        <taxon>Pseudomonadati</taxon>
        <taxon>Pseudomonadota</taxon>
        <taxon>Gammaproteobacteria</taxon>
        <taxon>Alteromonadales</taxon>
        <taxon>Alteromonadaceae</taxon>
        <taxon>Saccharobesus</taxon>
    </lineage>
</organism>
<dbReference type="SUPFAM" id="SSF55811">
    <property type="entry name" value="Nudix"/>
    <property type="match status" value="1"/>
</dbReference>
<dbReference type="Gene3D" id="1.10.1670.10">
    <property type="entry name" value="Helix-hairpin-Helix base-excision DNA repair enzymes (C-terminal)"/>
    <property type="match status" value="1"/>
</dbReference>
<dbReference type="PANTHER" id="PTHR42944:SF1">
    <property type="entry name" value="ADENINE DNA GLYCOSYLASE"/>
    <property type="match status" value="1"/>
</dbReference>
<evidence type="ECO:0000256" key="6">
    <source>
        <dbReference type="ARBA" id="ARBA00022485"/>
    </source>
</evidence>
<evidence type="ECO:0000313" key="17">
    <source>
        <dbReference type="Proteomes" id="UP000244441"/>
    </source>
</evidence>
<dbReference type="NCBIfam" id="NF008132">
    <property type="entry name" value="PRK10880.1"/>
    <property type="match status" value="1"/>
</dbReference>
<keyword evidence="7" id="KW-0479">Metal-binding</keyword>
<evidence type="ECO:0000256" key="7">
    <source>
        <dbReference type="ARBA" id="ARBA00022723"/>
    </source>
</evidence>
<dbReference type="GO" id="GO:0046872">
    <property type="term" value="F:metal ion binding"/>
    <property type="evidence" value="ECO:0007669"/>
    <property type="project" value="UniProtKB-UniRule"/>
</dbReference>
<feature type="domain" description="HhH-GPD" evidence="15">
    <location>
        <begin position="38"/>
        <end position="188"/>
    </location>
</feature>
<dbReference type="InterPro" id="IPR011257">
    <property type="entry name" value="DNA_glycosylase"/>
</dbReference>
<dbReference type="EMBL" id="CP026604">
    <property type="protein sequence ID" value="AWB66741.1"/>
    <property type="molecule type" value="Genomic_DNA"/>
</dbReference>
<keyword evidence="13 14" id="KW-0326">Glycosidase</keyword>
<dbReference type="OrthoDB" id="9802365at2"/>
<dbReference type="SUPFAM" id="SSF48150">
    <property type="entry name" value="DNA-glycosylase"/>
    <property type="match status" value="1"/>
</dbReference>
<dbReference type="InterPro" id="IPR004035">
    <property type="entry name" value="Endouclease-III_FeS-bd_BS"/>
</dbReference>
<evidence type="ECO:0000313" key="16">
    <source>
        <dbReference type="EMBL" id="AWB66741.1"/>
    </source>
</evidence>
<dbReference type="Gene3D" id="1.10.340.30">
    <property type="entry name" value="Hypothetical protein, domain 2"/>
    <property type="match status" value="1"/>
</dbReference>
<comment type="function">
    <text evidence="2">Adenine glycosylase active on G-A mispairs. MutY also corrects error-prone DNA synthesis past GO lesions which are due to the oxidatively damaged form of guanine: 7,8-dihydro-8-oxoguanine (8-oxo-dGTP).</text>
</comment>
<gene>
    <name evidence="16" type="ORF">C2869_10010</name>
</gene>
<dbReference type="GO" id="GO:0006284">
    <property type="term" value="P:base-excision repair"/>
    <property type="evidence" value="ECO:0007669"/>
    <property type="project" value="UniProtKB-UniRule"/>
</dbReference>
<dbReference type="GO" id="GO:0000701">
    <property type="term" value="F:purine-specific mismatch base pair DNA N-glycosylase activity"/>
    <property type="evidence" value="ECO:0007669"/>
    <property type="project" value="UniProtKB-EC"/>
</dbReference>
<dbReference type="GO" id="GO:0034039">
    <property type="term" value="F:8-oxo-7,8-dihydroguanine DNA N-glycosylase activity"/>
    <property type="evidence" value="ECO:0007669"/>
    <property type="project" value="TreeGrafter"/>
</dbReference>
<dbReference type="FunFam" id="1.10.340.30:FF:000002">
    <property type="entry name" value="Adenine DNA glycosylase"/>
    <property type="match status" value="1"/>
</dbReference>
<proteinExistence type="inferred from homology"/>
<comment type="similarity">
    <text evidence="3 14">Belongs to the Nth/MutY family.</text>
</comment>
<dbReference type="RefSeq" id="WP_108602797.1">
    <property type="nucleotide sequence ID" value="NZ_CP026604.1"/>
</dbReference>
<dbReference type="InterPro" id="IPR044298">
    <property type="entry name" value="MIG/MutY"/>
</dbReference>
<evidence type="ECO:0000256" key="5">
    <source>
        <dbReference type="ARBA" id="ARBA00022023"/>
    </source>
</evidence>
<dbReference type="Proteomes" id="UP000244441">
    <property type="component" value="Chromosome"/>
</dbReference>
<dbReference type="PANTHER" id="PTHR42944">
    <property type="entry name" value="ADENINE DNA GLYCOSYLASE"/>
    <property type="match status" value="1"/>
</dbReference>
<dbReference type="InterPro" id="IPR029119">
    <property type="entry name" value="MutY_C"/>
</dbReference>
<dbReference type="Pfam" id="PF14815">
    <property type="entry name" value="NUDIX_4"/>
    <property type="match status" value="1"/>
</dbReference>
<dbReference type="InterPro" id="IPR003265">
    <property type="entry name" value="HhH-GPD_domain"/>
</dbReference>
<dbReference type="InterPro" id="IPR015797">
    <property type="entry name" value="NUDIX_hydrolase-like_dom_sf"/>
</dbReference>
<dbReference type="Pfam" id="PF00730">
    <property type="entry name" value="HhH-GPD"/>
    <property type="match status" value="1"/>
</dbReference>
<dbReference type="AlphaFoldDB" id="A0A2S0VRA5"/>
<evidence type="ECO:0000256" key="12">
    <source>
        <dbReference type="ARBA" id="ARBA00023204"/>
    </source>
</evidence>
<evidence type="ECO:0000256" key="13">
    <source>
        <dbReference type="ARBA" id="ARBA00023295"/>
    </source>
</evidence>
<keyword evidence="17" id="KW-1185">Reference proteome</keyword>
<dbReference type="GO" id="GO:0032357">
    <property type="term" value="F:oxidized purine DNA binding"/>
    <property type="evidence" value="ECO:0007669"/>
    <property type="project" value="TreeGrafter"/>
</dbReference>
<evidence type="ECO:0000256" key="8">
    <source>
        <dbReference type="ARBA" id="ARBA00022763"/>
    </source>
</evidence>
<evidence type="ECO:0000256" key="2">
    <source>
        <dbReference type="ARBA" id="ARBA00002933"/>
    </source>
</evidence>
<protein>
    <recommendedName>
        <fullName evidence="5 14">Adenine DNA glycosylase</fullName>
        <ecNumber evidence="4 14">3.2.2.31</ecNumber>
    </recommendedName>
</protein>
<evidence type="ECO:0000256" key="14">
    <source>
        <dbReference type="RuleBase" id="RU365096"/>
    </source>
</evidence>
<dbReference type="EC" id="3.2.2.31" evidence="4 14"/>
<evidence type="ECO:0000256" key="11">
    <source>
        <dbReference type="ARBA" id="ARBA00023014"/>
    </source>
</evidence>
<keyword evidence="11" id="KW-0411">Iron-sulfur</keyword>
<dbReference type="GO" id="GO:0006298">
    <property type="term" value="P:mismatch repair"/>
    <property type="evidence" value="ECO:0007669"/>
    <property type="project" value="TreeGrafter"/>
</dbReference>
<dbReference type="GO" id="GO:0051539">
    <property type="term" value="F:4 iron, 4 sulfur cluster binding"/>
    <property type="evidence" value="ECO:0007669"/>
    <property type="project" value="UniProtKB-UniRule"/>
</dbReference>
<keyword evidence="10 14" id="KW-0408">Iron</keyword>
<name>A0A2S0VRA5_9ALTE</name>
<comment type="cofactor">
    <cofactor evidence="14">
        <name>[4Fe-4S] cluster</name>
        <dbReference type="ChEBI" id="CHEBI:49883"/>
    </cofactor>
    <text evidence="14">Binds 1 [4Fe-4S] cluster.</text>
</comment>
<sequence length="342" mass="39194">MKNSFSERVVSWHDKHGRKDLPWQQDKTLYRVWVSEIMLQQTQVSTVIPYFQRFMAQYPTLHDLANANEDDVLQLWTGLGYYARARNLLKAAKQMVEQYGQFPEQFTEVVDLPGIGRSTAGAVLSLTLDKPIAILDGNVKRVLARHFMVDGWPGQKPVADKLWALSEEVTPKQQTSVFNQAMMDIGATICKRGKPLCELCPVQDTCFAKANNLQTAYPQPKPKKNIPERQTTMLIMRCEQHIYLQRRPTSGIWGGLYCFPQFDDASALDEWLQTQQLQIADKTQLAAFRHTFSHFHLDITPIVIDLTSRPLLVNDSEDIWFNLQQQREFGVAAPTQKLLSQL</sequence>
<dbReference type="SMART" id="SM00478">
    <property type="entry name" value="ENDO3c"/>
    <property type="match status" value="1"/>
</dbReference>
<dbReference type="Gene3D" id="3.90.79.10">
    <property type="entry name" value="Nucleoside Triphosphate Pyrophosphohydrolase"/>
    <property type="match status" value="1"/>
</dbReference>
<keyword evidence="8 14" id="KW-0227">DNA damage</keyword>
<keyword evidence="6" id="KW-0004">4Fe-4S</keyword>
<dbReference type="NCBIfam" id="TIGR01084">
    <property type="entry name" value="mutY"/>
    <property type="match status" value="1"/>
</dbReference>